<accession>C4XX91</accession>
<dbReference type="VEuPathDB" id="FungiDB:CLUG_00564"/>
<keyword evidence="6" id="KW-0999">Mitochondrion inner membrane</keyword>
<dbReference type="InterPro" id="IPR044677">
    <property type="entry name" value="SLC25A3/Pic2/Mir1-like"/>
</dbReference>
<dbReference type="GeneID" id="8500020"/>
<evidence type="ECO:0000256" key="8">
    <source>
        <dbReference type="ARBA" id="ARBA00023128"/>
    </source>
</evidence>
<dbReference type="EMBL" id="CH408076">
    <property type="protein sequence ID" value="EEQ36441.1"/>
    <property type="molecule type" value="Genomic_DNA"/>
</dbReference>
<keyword evidence="3 11" id="KW-0813">Transport</keyword>
<dbReference type="Pfam" id="PF00153">
    <property type="entry name" value="Mito_carr"/>
    <property type="match status" value="3"/>
</dbReference>
<dbReference type="PANTHER" id="PTHR45671">
    <property type="entry name" value="SOLUTE CARRIER FAMILY 25 (MITOCHONDRIAL CARRIER PHOSPHATE CARRIER), MEMBER 3, LIKE-RELATED-RELATED"/>
    <property type="match status" value="1"/>
</dbReference>
<dbReference type="PROSITE" id="PS50920">
    <property type="entry name" value="SOLCAR"/>
    <property type="match status" value="3"/>
</dbReference>
<dbReference type="GO" id="GO:0005743">
    <property type="term" value="C:mitochondrial inner membrane"/>
    <property type="evidence" value="ECO:0007669"/>
    <property type="project" value="UniProtKB-SubCell"/>
</dbReference>
<keyword evidence="8" id="KW-0496">Mitochondrion</keyword>
<dbReference type="GO" id="GO:0005315">
    <property type="term" value="F:phosphate transmembrane transporter activity"/>
    <property type="evidence" value="ECO:0007669"/>
    <property type="project" value="EnsemblFungi"/>
</dbReference>
<comment type="subcellular location">
    <subcellularLocation>
        <location evidence="1">Mitochondrion inner membrane</location>
        <topology evidence="1">Multi-pass membrane protein</topology>
    </subcellularLocation>
</comment>
<dbReference type="FunFam" id="1.50.40.10:FF:000024">
    <property type="entry name" value="MIR1p Mitochondrial phosphate carrier"/>
    <property type="match status" value="1"/>
</dbReference>
<dbReference type="SUPFAM" id="SSF103506">
    <property type="entry name" value="Mitochondrial carrier"/>
    <property type="match status" value="1"/>
</dbReference>
<dbReference type="KEGG" id="clu:CLUG_00564"/>
<sequence length="444" mass="47512">MLCWINSSQIGDVPRSYRRKRKESTRKIFPKACTHTQARRRTCCHRFASCATALQFGSSKAVGLAWAWSGGVRPDTAGARPETYGCARKFARCAWKQANKNRSCDSARAFSFFAYISPGAKGIFSFSSLFHTCVYIFIMAAKQQTLPTFTVGDYASFALAGAMGCGVTHGAMTPIDVVKTRIQLEPTVYNKGMIGSFKQVVSSEGAGALLTGLGPTVLGYSLQGAFKFGGYELFKKTFIEQLGYDTASKYKNSVYIGSAALAEFFADIALCPLEATRIRLVSQPTFANGLIGGFSRILKEEGVGSFYNGFTPILFKQIPYNIAKFLVFERAAEAIYGAIPTPKAELSSGAATAVNLGAGIIAGCAAAIVSQPADTLLSKVNKTKKAPGQSTIGLLAQLAKQLGIRGSFTGLPTRLVMVGTLTSLQFTIYGSLKSALNCPKAVEL</sequence>
<keyword evidence="5" id="KW-0677">Repeat</keyword>
<evidence type="ECO:0000256" key="6">
    <source>
        <dbReference type="ARBA" id="ARBA00022792"/>
    </source>
</evidence>
<dbReference type="InParanoid" id="C4XX91"/>
<comment type="similarity">
    <text evidence="2 11">Belongs to the mitochondrial carrier (TC 2.A.29) family.</text>
</comment>
<feature type="repeat" description="Solcar" evidence="10">
    <location>
        <begin position="251"/>
        <end position="334"/>
    </location>
</feature>
<dbReference type="Proteomes" id="UP000007703">
    <property type="component" value="Unassembled WGS sequence"/>
</dbReference>
<evidence type="ECO:0000256" key="10">
    <source>
        <dbReference type="PROSITE-ProRule" id="PRU00282"/>
    </source>
</evidence>
<organism evidence="12 13">
    <name type="scientific">Clavispora lusitaniae (strain ATCC 42720)</name>
    <name type="common">Yeast</name>
    <name type="synonym">Candida lusitaniae</name>
    <dbReference type="NCBI Taxonomy" id="306902"/>
    <lineage>
        <taxon>Eukaryota</taxon>
        <taxon>Fungi</taxon>
        <taxon>Dikarya</taxon>
        <taxon>Ascomycota</taxon>
        <taxon>Saccharomycotina</taxon>
        <taxon>Pichiomycetes</taxon>
        <taxon>Metschnikowiaceae</taxon>
        <taxon>Clavispora</taxon>
    </lineage>
</organism>
<evidence type="ECO:0000256" key="11">
    <source>
        <dbReference type="RuleBase" id="RU000488"/>
    </source>
</evidence>
<evidence type="ECO:0000313" key="13">
    <source>
        <dbReference type="Proteomes" id="UP000007703"/>
    </source>
</evidence>
<gene>
    <name evidence="12" type="ORF">CLUG_00564</name>
</gene>
<evidence type="ECO:0000256" key="1">
    <source>
        <dbReference type="ARBA" id="ARBA00004448"/>
    </source>
</evidence>
<protein>
    <recommendedName>
        <fullName evidence="14">Mitochondrial phosphate carrier protein</fullName>
    </recommendedName>
</protein>
<feature type="repeat" description="Solcar" evidence="10">
    <location>
        <begin position="152"/>
        <end position="237"/>
    </location>
</feature>
<evidence type="ECO:0008006" key="14">
    <source>
        <dbReference type="Google" id="ProtNLM"/>
    </source>
</evidence>
<dbReference type="FunCoup" id="C4XX91">
    <property type="interactions" value="699"/>
</dbReference>
<feature type="repeat" description="Solcar" evidence="10">
    <location>
        <begin position="350"/>
        <end position="435"/>
    </location>
</feature>
<keyword evidence="4 10" id="KW-0812">Transmembrane</keyword>
<evidence type="ECO:0000256" key="3">
    <source>
        <dbReference type="ARBA" id="ARBA00022448"/>
    </source>
</evidence>
<evidence type="ECO:0000256" key="7">
    <source>
        <dbReference type="ARBA" id="ARBA00022989"/>
    </source>
</evidence>
<evidence type="ECO:0000313" key="12">
    <source>
        <dbReference type="EMBL" id="EEQ36441.1"/>
    </source>
</evidence>
<dbReference type="OMA" id="KMYIEEG"/>
<evidence type="ECO:0000256" key="2">
    <source>
        <dbReference type="ARBA" id="ARBA00006375"/>
    </source>
</evidence>
<evidence type="ECO:0000256" key="9">
    <source>
        <dbReference type="ARBA" id="ARBA00023136"/>
    </source>
</evidence>
<dbReference type="STRING" id="306902.C4XX91"/>
<dbReference type="AlphaFoldDB" id="C4XX91"/>
<dbReference type="InterPro" id="IPR018108">
    <property type="entry name" value="MCP_transmembrane"/>
</dbReference>
<name>C4XX91_CLAL4</name>
<evidence type="ECO:0000256" key="4">
    <source>
        <dbReference type="ARBA" id="ARBA00022692"/>
    </source>
</evidence>
<reference evidence="12 13" key="1">
    <citation type="journal article" date="2009" name="Nature">
        <title>Evolution of pathogenicity and sexual reproduction in eight Candida genomes.</title>
        <authorList>
            <person name="Butler G."/>
            <person name="Rasmussen M.D."/>
            <person name="Lin M.F."/>
            <person name="Santos M.A."/>
            <person name="Sakthikumar S."/>
            <person name="Munro C.A."/>
            <person name="Rheinbay E."/>
            <person name="Grabherr M."/>
            <person name="Forche A."/>
            <person name="Reedy J.L."/>
            <person name="Agrafioti I."/>
            <person name="Arnaud M.B."/>
            <person name="Bates S."/>
            <person name="Brown A.J."/>
            <person name="Brunke S."/>
            <person name="Costanzo M.C."/>
            <person name="Fitzpatrick D.A."/>
            <person name="de Groot P.W."/>
            <person name="Harris D."/>
            <person name="Hoyer L.L."/>
            <person name="Hube B."/>
            <person name="Klis F.M."/>
            <person name="Kodira C."/>
            <person name="Lennard N."/>
            <person name="Logue M.E."/>
            <person name="Martin R."/>
            <person name="Neiman A.M."/>
            <person name="Nikolaou E."/>
            <person name="Quail M.A."/>
            <person name="Quinn J."/>
            <person name="Santos M.C."/>
            <person name="Schmitzberger F.F."/>
            <person name="Sherlock G."/>
            <person name="Shah P."/>
            <person name="Silverstein K.A."/>
            <person name="Skrzypek M.S."/>
            <person name="Soll D."/>
            <person name="Staggs R."/>
            <person name="Stansfield I."/>
            <person name="Stumpf M.P."/>
            <person name="Sudbery P.E."/>
            <person name="Srikantha T."/>
            <person name="Zeng Q."/>
            <person name="Berman J."/>
            <person name="Berriman M."/>
            <person name="Heitman J."/>
            <person name="Gow N.A."/>
            <person name="Lorenz M.C."/>
            <person name="Birren B.W."/>
            <person name="Kellis M."/>
            <person name="Cuomo C.A."/>
        </authorList>
    </citation>
    <scope>NUCLEOTIDE SEQUENCE [LARGE SCALE GENOMIC DNA]</scope>
    <source>
        <strain evidence="12 13">ATCC 42720</strain>
    </source>
</reference>
<dbReference type="OrthoDB" id="427452at2759"/>
<keyword evidence="9 10" id="KW-0472">Membrane</keyword>
<dbReference type="GO" id="GO:1990547">
    <property type="term" value="P:mitochondrial phosphate ion transmembrane transport"/>
    <property type="evidence" value="ECO:0007669"/>
    <property type="project" value="InterPro"/>
</dbReference>
<dbReference type="Gene3D" id="1.50.40.10">
    <property type="entry name" value="Mitochondrial carrier domain"/>
    <property type="match status" value="1"/>
</dbReference>
<dbReference type="InterPro" id="IPR023395">
    <property type="entry name" value="MCP_dom_sf"/>
</dbReference>
<dbReference type="HOGENOM" id="CLU_616773_0_0_1"/>
<keyword evidence="7" id="KW-1133">Transmembrane helix</keyword>
<dbReference type="PANTHER" id="PTHR45671:SF12">
    <property type="entry name" value="MITOCHONDRIAL PHOSPHATE CARRIER PROTEIN"/>
    <property type="match status" value="1"/>
</dbReference>
<proteinExistence type="inferred from homology"/>
<evidence type="ECO:0000256" key="5">
    <source>
        <dbReference type="ARBA" id="ARBA00022737"/>
    </source>
</evidence>